<dbReference type="Gene3D" id="1.10.10.2690">
    <property type="match status" value="1"/>
</dbReference>
<proteinExistence type="predicted"/>
<dbReference type="EMBL" id="JANIBL010000042">
    <property type="protein sequence ID" value="MCQ8118517.1"/>
    <property type="molecule type" value="Genomic_DNA"/>
</dbReference>
<sequence length="106" mass="11801">MSKAEFNAVRDLMKLTKDRTDAAYAVLVNGAGLKAVADQYGWTRQAVNGAVNSAMRARDKYRAAQEIEQNEIKALLPEGWDLVSMAAPVDLIEKFRISVSRRRSSK</sequence>
<evidence type="ECO:0000256" key="2">
    <source>
        <dbReference type="ARBA" id="ARBA00023163"/>
    </source>
</evidence>
<name>A0ABT1TVL4_9GAMM</name>
<dbReference type="InterPro" id="IPR053721">
    <property type="entry name" value="Fimbrial_Adhesin_Reg"/>
</dbReference>
<keyword evidence="1" id="KW-0805">Transcription regulation</keyword>
<dbReference type="Proteomes" id="UP001524570">
    <property type="component" value="Unassembled WGS sequence"/>
</dbReference>
<feature type="domain" description="TrfB transcriptional repressor protein" evidence="3">
    <location>
        <begin position="1"/>
        <end position="78"/>
    </location>
</feature>
<gene>
    <name evidence="4" type="ORF">NP589_13855</name>
</gene>
<protein>
    <submittedName>
        <fullName evidence="4">Transcriptional regulator KorA</fullName>
    </submittedName>
</protein>
<evidence type="ECO:0000313" key="5">
    <source>
        <dbReference type="Proteomes" id="UP001524570"/>
    </source>
</evidence>
<evidence type="ECO:0000256" key="1">
    <source>
        <dbReference type="ARBA" id="ARBA00023015"/>
    </source>
</evidence>
<evidence type="ECO:0000313" key="4">
    <source>
        <dbReference type="EMBL" id="MCQ8118517.1"/>
    </source>
</evidence>
<accession>A0ABT1TVL4</accession>
<keyword evidence="5" id="KW-1185">Reference proteome</keyword>
<keyword evidence="2" id="KW-0804">Transcription</keyword>
<evidence type="ECO:0000259" key="3">
    <source>
        <dbReference type="Pfam" id="PF16509"/>
    </source>
</evidence>
<comment type="caution">
    <text evidence="4">The sequence shown here is derived from an EMBL/GenBank/DDBJ whole genome shotgun (WGS) entry which is preliminary data.</text>
</comment>
<organism evidence="4 5">
    <name type="scientific">Methylomonas rosea</name>
    <dbReference type="NCBI Taxonomy" id="2952227"/>
    <lineage>
        <taxon>Bacteria</taxon>
        <taxon>Pseudomonadati</taxon>
        <taxon>Pseudomonadota</taxon>
        <taxon>Gammaproteobacteria</taxon>
        <taxon>Methylococcales</taxon>
        <taxon>Methylococcaceae</taxon>
        <taxon>Methylomonas</taxon>
    </lineage>
</organism>
<dbReference type="InterPro" id="IPR032428">
    <property type="entry name" value="TrfB"/>
</dbReference>
<dbReference type="Pfam" id="PF16509">
    <property type="entry name" value="KORA"/>
    <property type="match status" value="1"/>
</dbReference>
<dbReference type="RefSeq" id="WP_205454578.1">
    <property type="nucleotide sequence ID" value="NZ_JANIBL010000042.1"/>
</dbReference>
<reference evidence="4 5" key="1">
    <citation type="submission" date="2022-07" db="EMBL/GenBank/DDBJ databases">
        <title>Methylomonas rivi sp. nov., Methylomonas rosea sp. nov., Methylomonas aureus sp. nov. and Methylomonas subterranea sp. nov., four novel methanotrophs isolated from a freshwater creek and the deep terrestrial subsurface.</title>
        <authorList>
            <person name="Abin C."/>
            <person name="Sankaranarayanan K."/>
            <person name="Garner C."/>
            <person name="Sindelar R."/>
            <person name="Kotary K."/>
            <person name="Garner R."/>
            <person name="Barclay S."/>
            <person name="Lawson P."/>
            <person name="Krumholz L."/>
        </authorList>
    </citation>
    <scope>NUCLEOTIDE SEQUENCE [LARGE SCALE GENOMIC DNA]</scope>
    <source>
        <strain evidence="4 5">WSC-7</strain>
    </source>
</reference>